<reference evidence="2 3" key="1">
    <citation type="journal article" date="2012" name="Genome Biol.">
        <title>Genome and low-iron response of an oceanic diatom adapted to chronic iron limitation.</title>
        <authorList>
            <person name="Lommer M."/>
            <person name="Specht M."/>
            <person name="Roy A.S."/>
            <person name="Kraemer L."/>
            <person name="Andreson R."/>
            <person name="Gutowska M.A."/>
            <person name="Wolf J."/>
            <person name="Bergner S.V."/>
            <person name="Schilhabel M.B."/>
            <person name="Klostermeier U.C."/>
            <person name="Beiko R.G."/>
            <person name="Rosenstiel P."/>
            <person name="Hippler M."/>
            <person name="Laroche J."/>
        </authorList>
    </citation>
    <scope>NUCLEOTIDE SEQUENCE [LARGE SCALE GENOMIC DNA]</scope>
    <source>
        <strain evidence="2 3">CCMP1005</strain>
    </source>
</reference>
<sequence>MCRSDSAESSKQAAPAAATVVSAGDGVAIEGFPPEKIPLGEKVPFDTEVFQGVFYLRLRNAPSPNEDVDRHSAYFDGKKRFFQCVVQGRFKRSGMNFSDIVLGGVFEKKMKGMPPAALFRAIRAFLETISPGIVFDIAADRPKVLSPLGACQTMSVDLPGDEPTDFNNIVENNALLGTFASAGKRRKMLSKPKTAKGYKIDTDHVYTIECYDDTMDLATFHQVLFGGKMKVDLMPVLDGQSMLLGMYTRRDLECVYKFVLTHKREDES</sequence>
<evidence type="ECO:0000313" key="3">
    <source>
        <dbReference type="Proteomes" id="UP000266841"/>
    </source>
</evidence>
<keyword evidence="3" id="KW-1185">Reference proteome</keyword>
<feature type="domain" description="Domain of unknown function at the cortex 1" evidence="1">
    <location>
        <begin position="34"/>
        <end position="258"/>
    </location>
</feature>
<comment type="caution">
    <text evidence="2">The sequence shown here is derived from an EMBL/GenBank/DDBJ whole genome shotgun (WGS) entry which is preliminary data.</text>
</comment>
<accession>K0SZW5</accession>
<dbReference type="InterPro" id="IPR013897">
    <property type="entry name" value="Duc1"/>
</dbReference>
<proteinExistence type="predicted"/>
<evidence type="ECO:0000259" key="1">
    <source>
        <dbReference type="Pfam" id="PF08588"/>
    </source>
</evidence>
<dbReference type="EMBL" id="AGNL01014713">
    <property type="protein sequence ID" value="EJK66581.1"/>
    <property type="molecule type" value="Genomic_DNA"/>
</dbReference>
<dbReference type="PANTHER" id="PTHR34826:SF2">
    <property type="entry name" value="UPF0590 PROTEIN C409.17C"/>
    <property type="match status" value="1"/>
</dbReference>
<evidence type="ECO:0000313" key="2">
    <source>
        <dbReference type="EMBL" id="EJK66581.1"/>
    </source>
</evidence>
<dbReference type="Proteomes" id="UP000266841">
    <property type="component" value="Unassembled WGS sequence"/>
</dbReference>
<dbReference type="PANTHER" id="PTHR34826">
    <property type="entry name" value="UPF0590 PROTEIN C409.17C"/>
    <property type="match status" value="1"/>
</dbReference>
<name>K0SZW5_THAOC</name>
<gene>
    <name evidence="2" type="ORF">THAOC_12491</name>
</gene>
<protein>
    <recommendedName>
        <fullName evidence="1">Domain of unknown function at the cortex 1 domain-containing protein</fullName>
    </recommendedName>
</protein>
<dbReference type="Pfam" id="PF08588">
    <property type="entry name" value="Duc1"/>
    <property type="match status" value="1"/>
</dbReference>
<dbReference type="OrthoDB" id="42898at2759"/>
<dbReference type="AlphaFoldDB" id="K0SZW5"/>
<organism evidence="2 3">
    <name type="scientific">Thalassiosira oceanica</name>
    <name type="common">Marine diatom</name>
    <dbReference type="NCBI Taxonomy" id="159749"/>
    <lineage>
        <taxon>Eukaryota</taxon>
        <taxon>Sar</taxon>
        <taxon>Stramenopiles</taxon>
        <taxon>Ochrophyta</taxon>
        <taxon>Bacillariophyta</taxon>
        <taxon>Coscinodiscophyceae</taxon>
        <taxon>Thalassiosirophycidae</taxon>
        <taxon>Thalassiosirales</taxon>
        <taxon>Thalassiosiraceae</taxon>
        <taxon>Thalassiosira</taxon>
    </lineage>
</organism>
<dbReference type="eggNOG" id="ENOG502QZIR">
    <property type="taxonomic scope" value="Eukaryota"/>
</dbReference>